<dbReference type="PROSITE" id="PS50800">
    <property type="entry name" value="SAP"/>
    <property type="match status" value="1"/>
</dbReference>
<dbReference type="InterPro" id="IPR003034">
    <property type="entry name" value="SAP_dom"/>
</dbReference>
<dbReference type="GO" id="GO:0003723">
    <property type="term" value="F:RNA binding"/>
    <property type="evidence" value="ECO:0007669"/>
    <property type="project" value="UniProtKB-KW"/>
</dbReference>
<evidence type="ECO:0000259" key="5">
    <source>
        <dbReference type="PROSITE" id="PS50800"/>
    </source>
</evidence>
<protein>
    <recommendedName>
        <fullName evidence="5">SAP domain-containing protein</fullName>
    </recommendedName>
</protein>
<dbReference type="Ensembl" id="ENSMMOT00000027378.1">
    <property type="protein sequence ID" value="ENSMMOP00000026920.1"/>
    <property type="gene ID" value="ENSMMOG00000020366.1"/>
</dbReference>
<evidence type="ECO:0000313" key="6">
    <source>
        <dbReference type="Ensembl" id="ENSMMOP00000026920.1"/>
    </source>
</evidence>
<dbReference type="InterPro" id="IPR051738">
    <property type="entry name" value="SAF_Modulators"/>
</dbReference>
<keyword evidence="2" id="KW-0694">RNA-binding</keyword>
<dbReference type="STRING" id="94237.ENSMMOP00000026920"/>
<dbReference type="InterPro" id="IPR036361">
    <property type="entry name" value="SAP_dom_sf"/>
</dbReference>
<dbReference type="GO" id="GO:0006357">
    <property type="term" value="P:regulation of transcription by RNA polymerase II"/>
    <property type="evidence" value="ECO:0007669"/>
    <property type="project" value="TreeGrafter"/>
</dbReference>
<keyword evidence="3" id="KW-0539">Nucleus</keyword>
<keyword evidence="7" id="KW-1185">Reference proteome</keyword>
<dbReference type="GO" id="GO:0050684">
    <property type="term" value="P:regulation of mRNA processing"/>
    <property type="evidence" value="ECO:0007669"/>
    <property type="project" value="TreeGrafter"/>
</dbReference>
<feature type="domain" description="SAP" evidence="5">
    <location>
        <begin position="19"/>
        <end position="53"/>
    </location>
</feature>
<dbReference type="SMART" id="SM00513">
    <property type="entry name" value="SAP"/>
    <property type="match status" value="1"/>
</dbReference>
<dbReference type="Proteomes" id="UP000261620">
    <property type="component" value="Unplaced"/>
</dbReference>
<dbReference type="FunFam" id="1.10.720.30:FF:000010">
    <property type="entry name" value="SAFB-like transcription modulator isoform X2"/>
    <property type="match status" value="1"/>
</dbReference>
<comment type="subcellular location">
    <subcellularLocation>
        <location evidence="1">Nucleus</location>
    </subcellularLocation>
</comment>
<feature type="region of interest" description="Disordered" evidence="4">
    <location>
        <begin position="54"/>
        <end position="179"/>
    </location>
</feature>
<evidence type="ECO:0000256" key="1">
    <source>
        <dbReference type="ARBA" id="ARBA00004123"/>
    </source>
</evidence>
<proteinExistence type="predicted"/>
<name>A0A3Q3XEA7_MOLML</name>
<dbReference type="GO" id="GO:0005634">
    <property type="term" value="C:nucleus"/>
    <property type="evidence" value="ECO:0007669"/>
    <property type="project" value="UniProtKB-SubCell"/>
</dbReference>
<feature type="compositionally biased region" description="Acidic residues" evidence="4">
    <location>
        <begin position="145"/>
        <end position="168"/>
    </location>
</feature>
<dbReference type="SUPFAM" id="SSF68906">
    <property type="entry name" value="SAP domain"/>
    <property type="match status" value="1"/>
</dbReference>
<feature type="compositionally biased region" description="Acidic residues" evidence="4">
    <location>
        <begin position="103"/>
        <end position="133"/>
    </location>
</feature>
<accession>A0A3Q3XEA7</accession>
<organism evidence="6 7">
    <name type="scientific">Mola mola</name>
    <name type="common">Ocean sunfish</name>
    <name type="synonym">Tetraodon mola</name>
    <dbReference type="NCBI Taxonomy" id="94237"/>
    <lineage>
        <taxon>Eukaryota</taxon>
        <taxon>Metazoa</taxon>
        <taxon>Chordata</taxon>
        <taxon>Craniata</taxon>
        <taxon>Vertebrata</taxon>
        <taxon>Euteleostomi</taxon>
        <taxon>Actinopterygii</taxon>
        <taxon>Neopterygii</taxon>
        <taxon>Teleostei</taxon>
        <taxon>Neoteleostei</taxon>
        <taxon>Acanthomorphata</taxon>
        <taxon>Eupercaria</taxon>
        <taxon>Tetraodontiformes</taxon>
        <taxon>Molidae</taxon>
        <taxon>Mola</taxon>
    </lineage>
</organism>
<dbReference type="AlphaFoldDB" id="A0A3Q3XEA7"/>
<evidence type="ECO:0000256" key="4">
    <source>
        <dbReference type="SAM" id="MobiDB-lite"/>
    </source>
</evidence>
<dbReference type="PANTHER" id="PTHR15683:SF6">
    <property type="entry name" value="SCAFFOLD ATTACHMENT FACTOR B1"/>
    <property type="match status" value="1"/>
</dbReference>
<evidence type="ECO:0000313" key="7">
    <source>
        <dbReference type="Proteomes" id="UP000261620"/>
    </source>
</evidence>
<evidence type="ECO:0000256" key="2">
    <source>
        <dbReference type="ARBA" id="ARBA00022884"/>
    </source>
</evidence>
<dbReference type="GO" id="GO:0043565">
    <property type="term" value="F:sequence-specific DNA binding"/>
    <property type="evidence" value="ECO:0007669"/>
    <property type="project" value="TreeGrafter"/>
</dbReference>
<dbReference type="Pfam" id="PF02037">
    <property type="entry name" value="SAP"/>
    <property type="match status" value="1"/>
</dbReference>
<feature type="compositionally biased region" description="Basic and acidic residues" evidence="4">
    <location>
        <begin position="169"/>
        <end position="179"/>
    </location>
</feature>
<dbReference type="Gene3D" id="1.10.720.30">
    <property type="entry name" value="SAP domain"/>
    <property type="match status" value="1"/>
</dbReference>
<dbReference type="PANTHER" id="PTHR15683">
    <property type="entry name" value="SCAFFOLD ATTACHMENT FACTOR B-RELATED"/>
    <property type="match status" value="1"/>
</dbReference>
<feature type="compositionally biased region" description="Acidic residues" evidence="4">
    <location>
        <begin position="85"/>
        <end position="95"/>
    </location>
</feature>
<evidence type="ECO:0000256" key="3">
    <source>
        <dbReference type="ARBA" id="ARBA00023242"/>
    </source>
</evidence>
<reference evidence="6" key="2">
    <citation type="submission" date="2025-09" db="UniProtKB">
        <authorList>
            <consortium name="Ensembl"/>
        </authorList>
    </citation>
    <scope>IDENTIFICATION</scope>
</reference>
<sequence>MADPSAGVEVLEGAEVRKLSELRVIDLKAELKKRNLDTTGVKSVLSERLKKQAIEEEGGNPEEVIIAPETSTKKSTLKRTTKNEEPEDTTVEEDFHDGHDDPENMQEMDILDMNILDETENDNGIPAEDDEDKPDNFHSEQDVLLNDDDYATFDPEDEAGGPEMDDAEMSDKDDYMTCS</sequence>
<reference evidence="6" key="1">
    <citation type="submission" date="2025-08" db="UniProtKB">
        <authorList>
            <consortium name="Ensembl"/>
        </authorList>
    </citation>
    <scope>IDENTIFICATION</scope>
</reference>